<evidence type="ECO:0000256" key="2">
    <source>
        <dbReference type="SAM" id="Phobius"/>
    </source>
</evidence>
<evidence type="ECO:0000313" key="4">
    <source>
        <dbReference type="EMBL" id="KXB06788.1"/>
    </source>
</evidence>
<dbReference type="InterPro" id="IPR012337">
    <property type="entry name" value="RNaseH-like_sf"/>
</dbReference>
<feature type="domain" description="Integrase catalytic" evidence="3">
    <location>
        <begin position="3"/>
        <end position="102"/>
    </location>
</feature>
<feature type="region of interest" description="Disordered" evidence="1">
    <location>
        <begin position="131"/>
        <end position="179"/>
    </location>
</feature>
<dbReference type="AlphaFoldDB" id="A0A133VK06"/>
<proteinExistence type="predicted"/>
<name>A0A133VK06_9EURY</name>
<comment type="caution">
    <text evidence="4">The sequence shown here is derived from an EMBL/GenBank/DDBJ whole genome shotgun (WGS) entry which is preliminary data.</text>
</comment>
<evidence type="ECO:0000259" key="3">
    <source>
        <dbReference type="Pfam" id="PF00665"/>
    </source>
</evidence>
<dbReference type="Gene3D" id="3.30.420.10">
    <property type="entry name" value="Ribonuclease H-like superfamily/Ribonuclease H"/>
    <property type="match status" value="1"/>
</dbReference>
<dbReference type="InterPro" id="IPR001584">
    <property type="entry name" value="Integrase_cat-core"/>
</dbReference>
<feature type="transmembrane region" description="Helical" evidence="2">
    <location>
        <begin position="20"/>
        <end position="39"/>
    </location>
</feature>
<feature type="compositionally biased region" description="Basic and acidic residues" evidence="1">
    <location>
        <begin position="156"/>
        <end position="179"/>
    </location>
</feature>
<organism evidence="4 5">
    <name type="scientific">candidate division MSBL1 archaeon SCGC-AAA382A20</name>
    <dbReference type="NCBI Taxonomy" id="1698280"/>
    <lineage>
        <taxon>Archaea</taxon>
        <taxon>Methanobacteriati</taxon>
        <taxon>Methanobacteriota</taxon>
        <taxon>candidate division MSBL1</taxon>
    </lineage>
</organism>
<keyword evidence="2" id="KW-0472">Membrane</keyword>
<protein>
    <recommendedName>
        <fullName evidence="3">Integrase catalytic domain-containing protein</fullName>
    </recommendedName>
</protein>
<dbReference type="SUPFAM" id="SSF53098">
    <property type="entry name" value="Ribonuclease H-like"/>
    <property type="match status" value="1"/>
</dbReference>
<dbReference type="Proteomes" id="UP000070263">
    <property type="component" value="Unassembled WGS sequence"/>
</dbReference>
<keyword evidence="2" id="KW-1133">Transmembrane helix</keyword>
<dbReference type="InterPro" id="IPR036397">
    <property type="entry name" value="RNaseH_sf"/>
</dbReference>
<gene>
    <name evidence="4" type="ORF">AKJ51_02870</name>
</gene>
<keyword evidence="5" id="KW-1185">Reference proteome</keyword>
<keyword evidence="2" id="KW-0812">Transmembrane</keyword>
<dbReference type="EMBL" id="LHYE01000030">
    <property type="protein sequence ID" value="KXB06788.1"/>
    <property type="molecule type" value="Genomic_DNA"/>
</dbReference>
<evidence type="ECO:0000256" key="1">
    <source>
        <dbReference type="SAM" id="MobiDB-lite"/>
    </source>
</evidence>
<sequence>MFEVMYTDFTVFEYTNGHQTAMLMAIIGQISKMIFGWALETQRHRNVACRAWEQARKTFDRLGVDCVGMIMHHDQDSVYKSDLWVNQLLLEDGVRLSYSTNGAKGNTYMESFNGHFKGPIQSILNEAETIEEGGQEAKRGSITRRIQKSAVQNPDPARRGQGKEDTKRPPQKRGDGRHP</sequence>
<reference evidence="4 5" key="1">
    <citation type="journal article" date="2016" name="Sci. Rep.">
        <title>Metabolic traits of an uncultured archaeal lineage -MSBL1- from brine pools of the Red Sea.</title>
        <authorList>
            <person name="Mwirichia R."/>
            <person name="Alam I."/>
            <person name="Rashid M."/>
            <person name="Vinu M."/>
            <person name="Ba-Alawi W."/>
            <person name="Anthony Kamau A."/>
            <person name="Kamanda Ngugi D."/>
            <person name="Goker M."/>
            <person name="Klenk H.P."/>
            <person name="Bajic V."/>
            <person name="Stingl U."/>
        </authorList>
    </citation>
    <scope>NUCLEOTIDE SEQUENCE [LARGE SCALE GENOMIC DNA]</scope>
    <source>
        <strain evidence="4">SCGC-AAA382A20</strain>
    </source>
</reference>
<dbReference type="Pfam" id="PF00665">
    <property type="entry name" value="rve"/>
    <property type="match status" value="1"/>
</dbReference>
<accession>A0A133VK06</accession>
<dbReference type="GO" id="GO:0015074">
    <property type="term" value="P:DNA integration"/>
    <property type="evidence" value="ECO:0007669"/>
    <property type="project" value="InterPro"/>
</dbReference>
<dbReference type="GO" id="GO:0003676">
    <property type="term" value="F:nucleic acid binding"/>
    <property type="evidence" value="ECO:0007669"/>
    <property type="project" value="InterPro"/>
</dbReference>
<evidence type="ECO:0000313" key="5">
    <source>
        <dbReference type="Proteomes" id="UP000070263"/>
    </source>
</evidence>